<evidence type="ECO:0000313" key="2">
    <source>
        <dbReference type="EMBL" id="KAJ6257774.1"/>
    </source>
</evidence>
<gene>
    <name evidence="2" type="ORF">Dda_7563</name>
</gene>
<keyword evidence="3" id="KW-1185">Reference proteome</keyword>
<sequence length="524" mass="56176">MYSLQLRRGIARGRIWHTSALYQAVLDGDGRAAAHVRGLHGSRTLQEDEKGDGDAGDKGRTIPKMSLSELMKKTGAIRQSIFARGPPPPAPAAPPPAPPQQAAPPPQPSQPPPTPQYGYQPPQPPPSSPYDTAPPAVTPSRPAYPSRDHPPPISFTSPIARSSEQQPPPPAPRIRRPVAAAGEPEDVASLMARAADAEGGKPKRVRDEVRAKRQARIARQQQQQQQQQEQERAATAAANDPSAIIPRGQTTTMTAAERQARAQARAYAVADSAVSFARRRPRDFVARTDTASGAAGGASPSFAIRKQGFDGPTPRGFDAHPARRSFGGSSPGGGRGGGGGGGGGGGRGRGGRGRARGARGDRRKLSKAARAEAEMEEKREEMEWLDITANPRPAQPGEVEPHPVYDSTKPYFPDPEDYSRWIPAIGGTNSAGAKKLQWHRKPKYEPMLRWTGRALLGDDIVVPGEEHRVNLPDGAAGDREIKMLSDAEKGLKMNPSFNDRHQAKFMAVLEGKLGVNVAEREARV</sequence>
<protein>
    <submittedName>
        <fullName evidence="2">Uncharacterized protein</fullName>
    </submittedName>
</protein>
<reference evidence="2" key="1">
    <citation type="submission" date="2023-01" db="EMBL/GenBank/DDBJ databases">
        <title>The chitinases involved in constricting ring structure development in the nematode-trapping fungus Drechslerella dactyloides.</title>
        <authorList>
            <person name="Wang R."/>
            <person name="Zhang L."/>
            <person name="Tang P."/>
            <person name="Li S."/>
            <person name="Liang L."/>
        </authorList>
    </citation>
    <scope>NUCLEOTIDE SEQUENCE</scope>
    <source>
        <strain evidence="2">YMF1.00031</strain>
    </source>
</reference>
<feature type="compositionally biased region" description="Basic and acidic residues" evidence="1">
    <location>
        <begin position="369"/>
        <end position="380"/>
    </location>
</feature>
<feature type="compositionally biased region" description="Polar residues" evidence="1">
    <location>
        <begin position="154"/>
        <end position="165"/>
    </location>
</feature>
<feature type="compositionally biased region" description="Low complexity" evidence="1">
    <location>
        <begin position="291"/>
        <end position="303"/>
    </location>
</feature>
<dbReference type="EMBL" id="JAQGDS010000010">
    <property type="protein sequence ID" value="KAJ6257774.1"/>
    <property type="molecule type" value="Genomic_DNA"/>
</dbReference>
<feature type="compositionally biased region" description="Basic and acidic residues" evidence="1">
    <location>
        <begin position="45"/>
        <end position="60"/>
    </location>
</feature>
<feature type="region of interest" description="Disordered" evidence="1">
    <location>
        <begin position="38"/>
        <end position="258"/>
    </location>
</feature>
<feature type="region of interest" description="Disordered" evidence="1">
    <location>
        <begin position="286"/>
        <end position="380"/>
    </location>
</feature>
<organism evidence="2 3">
    <name type="scientific">Drechslerella dactyloides</name>
    <name type="common">Nematode-trapping fungus</name>
    <name type="synonym">Arthrobotrys dactyloides</name>
    <dbReference type="NCBI Taxonomy" id="74499"/>
    <lineage>
        <taxon>Eukaryota</taxon>
        <taxon>Fungi</taxon>
        <taxon>Dikarya</taxon>
        <taxon>Ascomycota</taxon>
        <taxon>Pezizomycotina</taxon>
        <taxon>Orbiliomycetes</taxon>
        <taxon>Orbiliales</taxon>
        <taxon>Orbiliaceae</taxon>
        <taxon>Drechslerella</taxon>
    </lineage>
</organism>
<comment type="caution">
    <text evidence="2">The sequence shown here is derived from an EMBL/GenBank/DDBJ whole genome shotgun (WGS) entry which is preliminary data.</text>
</comment>
<feature type="compositionally biased region" description="Pro residues" evidence="1">
    <location>
        <begin position="85"/>
        <end position="128"/>
    </location>
</feature>
<feature type="compositionally biased region" description="Basic residues" evidence="1">
    <location>
        <begin position="349"/>
        <end position="367"/>
    </location>
</feature>
<accession>A0AAD6ISF8</accession>
<dbReference type="Proteomes" id="UP001221413">
    <property type="component" value="Unassembled WGS sequence"/>
</dbReference>
<feature type="compositionally biased region" description="Low complexity" evidence="1">
    <location>
        <begin position="217"/>
        <end position="238"/>
    </location>
</feature>
<dbReference type="AlphaFoldDB" id="A0AAD6ISF8"/>
<proteinExistence type="predicted"/>
<evidence type="ECO:0000313" key="3">
    <source>
        <dbReference type="Proteomes" id="UP001221413"/>
    </source>
</evidence>
<evidence type="ECO:0000256" key="1">
    <source>
        <dbReference type="SAM" id="MobiDB-lite"/>
    </source>
</evidence>
<feature type="compositionally biased region" description="Gly residues" evidence="1">
    <location>
        <begin position="329"/>
        <end position="348"/>
    </location>
</feature>
<feature type="compositionally biased region" description="Low complexity" evidence="1">
    <location>
        <begin position="249"/>
        <end position="258"/>
    </location>
</feature>
<feature type="compositionally biased region" description="Basic and acidic residues" evidence="1">
    <location>
        <begin position="195"/>
        <end position="211"/>
    </location>
</feature>
<name>A0AAD6ISF8_DREDA</name>